<evidence type="ECO:0000256" key="1">
    <source>
        <dbReference type="ARBA" id="ARBA00023015"/>
    </source>
</evidence>
<keyword evidence="2" id="KW-0238">DNA-binding</keyword>
<dbReference type="InterPro" id="IPR023187">
    <property type="entry name" value="Tscrpt_reg_MarR-type_CS"/>
</dbReference>
<evidence type="ECO:0000256" key="3">
    <source>
        <dbReference type="ARBA" id="ARBA00023163"/>
    </source>
</evidence>
<feature type="domain" description="HTH marR-type" evidence="4">
    <location>
        <begin position="2"/>
        <end position="137"/>
    </location>
</feature>
<keyword evidence="1" id="KW-0805">Transcription regulation</keyword>
<dbReference type="InterPro" id="IPR036388">
    <property type="entry name" value="WH-like_DNA-bd_sf"/>
</dbReference>
<name>A0ABP7F840_9STAP</name>
<dbReference type="Pfam" id="PF12802">
    <property type="entry name" value="MarR_2"/>
    <property type="match status" value="1"/>
</dbReference>
<reference evidence="6" key="1">
    <citation type="journal article" date="2019" name="Int. J. Syst. Evol. Microbiol.">
        <title>The Global Catalogue of Microorganisms (GCM) 10K type strain sequencing project: providing services to taxonomists for standard genome sequencing and annotation.</title>
        <authorList>
            <consortium name="The Broad Institute Genomics Platform"/>
            <consortium name="The Broad Institute Genome Sequencing Center for Infectious Disease"/>
            <person name="Wu L."/>
            <person name="Ma J."/>
        </authorList>
    </citation>
    <scope>NUCLEOTIDE SEQUENCE [LARGE SCALE GENOMIC DNA]</scope>
    <source>
        <strain evidence="6">JCM 16981</strain>
    </source>
</reference>
<evidence type="ECO:0000313" key="5">
    <source>
        <dbReference type="EMBL" id="GAA3733195.1"/>
    </source>
</evidence>
<keyword evidence="3" id="KW-0804">Transcription</keyword>
<comment type="caution">
    <text evidence="5">The sequence shown here is derived from an EMBL/GenBank/DDBJ whole genome shotgun (WGS) entry which is preliminary data.</text>
</comment>
<dbReference type="PANTHER" id="PTHR42756">
    <property type="entry name" value="TRANSCRIPTIONAL REGULATOR, MARR"/>
    <property type="match status" value="1"/>
</dbReference>
<dbReference type="PANTHER" id="PTHR42756:SF1">
    <property type="entry name" value="TRANSCRIPTIONAL REPRESSOR OF EMRAB OPERON"/>
    <property type="match status" value="1"/>
</dbReference>
<dbReference type="InterPro" id="IPR000835">
    <property type="entry name" value="HTH_MarR-typ"/>
</dbReference>
<protein>
    <recommendedName>
        <fullName evidence="4">HTH marR-type domain-containing protein</fullName>
    </recommendedName>
</protein>
<dbReference type="Proteomes" id="UP001500920">
    <property type="component" value="Unassembled WGS sequence"/>
</dbReference>
<sequence length="144" mass="16326">MKHSTFIELIHISEMLSDKAVVHYLKTFNRNISVSQIIVLNRLGEEGAQMPSQLARVLGYTTGAMTGIANKLVQSGYVRRCTQEGDRRVSKLVITDAGRILLEEAHTHGLKMRETLYSVLTDDELNQYLSIQKKLLHHLMDDDC</sequence>
<accession>A0ABP7F840</accession>
<evidence type="ECO:0000256" key="2">
    <source>
        <dbReference type="ARBA" id="ARBA00023125"/>
    </source>
</evidence>
<dbReference type="PROSITE" id="PS01117">
    <property type="entry name" value="HTH_MARR_1"/>
    <property type="match status" value="1"/>
</dbReference>
<evidence type="ECO:0000313" key="6">
    <source>
        <dbReference type="Proteomes" id="UP001500920"/>
    </source>
</evidence>
<dbReference type="Gene3D" id="1.10.10.10">
    <property type="entry name" value="Winged helix-like DNA-binding domain superfamily/Winged helix DNA-binding domain"/>
    <property type="match status" value="1"/>
</dbReference>
<gene>
    <name evidence="5" type="ORF">GCM10022378_21800</name>
</gene>
<evidence type="ECO:0000259" key="4">
    <source>
        <dbReference type="PROSITE" id="PS50995"/>
    </source>
</evidence>
<dbReference type="SUPFAM" id="SSF46785">
    <property type="entry name" value="Winged helix' DNA-binding domain"/>
    <property type="match status" value="1"/>
</dbReference>
<dbReference type="EMBL" id="BAABCK010000069">
    <property type="protein sequence ID" value="GAA3733195.1"/>
    <property type="molecule type" value="Genomic_DNA"/>
</dbReference>
<dbReference type="PROSITE" id="PS50995">
    <property type="entry name" value="HTH_MARR_2"/>
    <property type="match status" value="1"/>
</dbReference>
<keyword evidence="6" id="KW-1185">Reference proteome</keyword>
<organism evidence="5 6">
    <name type="scientific">Salinicoccus jeotgali</name>
    <dbReference type="NCBI Taxonomy" id="381634"/>
    <lineage>
        <taxon>Bacteria</taxon>
        <taxon>Bacillati</taxon>
        <taxon>Bacillota</taxon>
        <taxon>Bacilli</taxon>
        <taxon>Bacillales</taxon>
        <taxon>Staphylococcaceae</taxon>
        <taxon>Salinicoccus</taxon>
    </lineage>
</organism>
<proteinExistence type="predicted"/>
<dbReference type="InterPro" id="IPR036390">
    <property type="entry name" value="WH_DNA-bd_sf"/>
</dbReference>
<dbReference type="SMART" id="SM00347">
    <property type="entry name" value="HTH_MARR"/>
    <property type="match status" value="1"/>
</dbReference>
<dbReference type="PRINTS" id="PR00598">
    <property type="entry name" value="HTHMARR"/>
</dbReference>
<dbReference type="RefSeq" id="WP_344704354.1">
    <property type="nucleotide sequence ID" value="NZ_BAABCK010000069.1"/>
</dbReference>